<name>A0ABR3PIC8_9PEZI</name>
<dbReference type="PANTHER" id="PTHR46188:SF1">
    <property type="entry name" value="BOLA-LIKE PROTEIN 3"/>
    <property type="match status" value="1"/>
</dbReference>
<evidence type="ECO:0000313" key="5">
    <source>
        <dbReference type="Proteomes" id="UP001562354"/>
    </source>
</evidence>
<dbReference type="InterPro" id="IPR002634">
    <property type="entry name" value="BolA"/>
</dbReference>
<dbReference type="RefSeq" id="XP_069202166.1">
    <property type="nucleotide sequence ID" value="XM_069343611.1"/>
</dbReference>
<feature type="region of interest" description="Disordered" evidence="3">
    <location>
        <begin position="1"/>
        <end position="41"/>
    </location>
</feature>
<dbReference type="EMBL" id="JBFMKM010000005">
    <property type="protein sequence ID" value="KAL1305893.1"/>
    <property type="molecule type" value="Genomic_DNA"/>
</dbReference>
<dbReference type="GeneID" id="95977739"/>
<dbReference type="Proteomes" id="UP001562354">
    <property type="component" value="Unassembled WGS sequence"/>
</dbReference>
<comment type="similarity">
    <text evidence="1 2">Belongs to the BolA/IbaG family.</text>
</comment>
<accession>A0ABR3PIC8</accession>
<sequence>MNSSRLLLRRTAGTLSRTTTTTRSPLATRSIHSSTSSPSALRPACLTSHIAPRKSNANLCRRWNSSAAAAEAASSGAAASSLEAPDYLCEGELKIFNIIKDELRPQRLEVQDISGGCGSMYALDIVSDQFKGLPVIKQHRLVNKILGEEIKKWHGVQLKTKAP</sequence>
<dbReference type="Pfam" id="PF01722">
    <property type="entry name" value="BolA"/>
    <property type="match status" value="1"/>
</dbReference>
<keyword evidence="5" id="KW-1185">Reference proteome</keyword>
<evidence type="ECO:0000256" key="3">
    <source>
        <dbReference type="SAM" id="MobiDB-lite"/>
    </source>
</evidence>
<dbReference type="InterPro" id="IPR052275">
    <property type="entry name" value="Mt_Fe-S_assembly_factor"/>
</dbReference>
<gene>
    <name evidence="4" type="ORF">AAFC00_004039</name>
</gene>
<evidence type="ECO:0000256" key="1">
    <source>
        <dbReference type="ARBA" id="ARBA00005578"/>
    </source>
</evidence>
<reference evidence="4 5" key="1">
    <citation type="submission" date="2024-07" db="EMBL/GenBank/DDBJ databases">
        <title>Draft sequence of the Neodothiora populina.</title>
        <authorList>
            <person name="Drown D.D."/>
            <person name="Schuette U.S."/>
            <person name="Buechlein A.B."/>
            <person name="Rusch D.R."/>
            <person name="Winton L.W."/>
            <person name="Adams G.A."/>
        </authorList>
    </citation>
    <scope>NUCLEOTIDE SEQUENCE [LARGE SCALE GENOMIC DNA]</scope>
    <source>
        <strain evidence="4 5">CPC 39397</strain>
    </source>
</reference>
<evidence type="ECO:0000313" key="4">
    <source>
        <dbReference type="EMBL" id="KAL1305893.1"/>
    </source>
</evidence>
<dbReference type="Gene3D" id="3.30.300.90">
    <property type="entry name" value="BolA-like"/>
    <property type="match status" value="1"/>
</dbReference>
<feature type="compositionally biased region" description="Low complexity" evidence="3">
    <location>
        <begin position="1"/>
        <end position="39"/>
    </location>
</feature>
<dbReference type="InterPro" id="IPR036065">
    <property type="entry name" value="BolA-like_sf"/>
</dbReference>
<evidence type="ECO:0008006" key="6">
    <source>
        <dbReference type="Google" id="ProtNLM"/>
    </source>
</evidence>
<proteinExistence type="inferred from homology"/>
<organism evidence="4 5">
    <name type="scientific">Neodothiora populina</name>
    <dbReference type="NCBI Taxonomy" id="2781224"/>
    <lineage>
        <taxon>Eukaryota</taxon>
        <taxon>Fungi</taxon>
        <taxon>Dikarya</taxon>
        <taxon>Ascomycota</taxon>
        <taxon>Pezizomycotina</taxon>
        <taxon>Dothideomycetes</taxon>
        <taxon>Dothideomycetidae</taxon>
        <taxon>Dothideales</taxon>
        <taxon>Dothioraceae</taxon>
        <taxon>Neodothiora</taxon>
    </lineage>
</organism>
<comment type="caution">
    <text evidence="4">The sequence shown here is derived from an EMBL/GenBank/DDBJ whole genome shotgun (WGS) entry which is preliminary data.</text>
</comment>
<evidence type="ECO:0000256" key="2">
    <source>
        <dbReference type="RuleBase" id="RU003860"/>
    </source>
</evidence>
<dbReference type="SUPFAM" id="SSF82657">
    <property type="entry name" value="BolA-like"/>
    <property type="match status" value="1"/>
</dbReference>
<dbReference type="PANTHER" id="PTHR46188">
    <property type="entry name" value="BOLA-LIKE PROTEIN 3"/>
    <property type="match status" value="1"/>
</dbReference>
<protein>
    <recommendedName>
        <fullName evidence="6">Bola-like protein</fullName>
    </recommendedName>
</protein>